<dbReference type="EMBL" id="WUBI01000002">
    <property type="protein sequence ID" value="MWV44896.1"/>
    <property type="molecule type" value="Genomic_DNA"/>
</dbReference>
<protein>
    <recommendedName>
        <fullName evidence="1">HTH LytTR-type domain-containing protein</fullName>
    </recommendedName>
</protein>
<dbReference type="InterPro" id="IPR007492">
    <property type="entry name" value="LytTR_DNA-bd_dom"/>
</dbReference>
<feature type="domain" description="HTH LytTR-type" evidence="1">
    <location>
        <begin position="17"/>
        <end position="118"/>
    </location>
</feature>
<comment type="caution">
    <text evidence="2">The sequence shown here is derived from an EMBL/GenBank/DDBJ whole genome shotgun (WGS) entry which is preliminary data.</text>
</comment>
<accession>A0A7X3IK90</accession>
<proteinExistence type="predicted"/>
<evidence type="ECO:0000259" key="1">
    <source>
        <dbReference type="SMART" id="SM00850"/>
    </source>
</evidence>
<organism evidence="2 3">
    <name type="scientific">Paenibacillus dendrobii</name>
    <dbReference type="NCBI Taxonomy" id="2691084"/>
    <lineage>
        <taxon>Bacteria</taxon>
        <taxon>Bacillati</taxon>
        <taxon>Bacillota</taxon>
        <taxon>Bacilli</taxon>
        <taxon>Bacillales</taxon>
        <taxon>Paenibacillaceae</taxon>
        <taxon>Paenibacillus</taxon>
    </lineage>
</organism>
<dbReference type="SMART" id="SM00850">
    <property type="entry name" value="LytTR"/>
    <property type="match status" value="1"/>
</dbReference>
<dbReference type="AlphaFoldDB" id="A0A7X3IK90"/>
<evidence type="ECO:0000313" key="3">
    <source>
        <dbReference type="Proteomes" id="UP000460318"/>
    </source>
</evidence>
<dbReference type="Gene3D" id="2.40.50.1020">
    <property type="entry name" value="LytTr DNA-binding domain"/>
    <property type="match status" value="1"/>
</dbReference>
<keyword evidence="3" id="KW-1185">Reference proteome</keyword>
<dbReference type="RefSeq" id="WP_160498507.1">
    <property type="nucleotide sequence ID" value="NZ_WUBI01000002.1"/>
</dbReference>
<reference evidence="2 3" key="1">
    <citation type="submission" date="2019-12" db="EMBL/GenBank/DDBJ databases">
        <title>Paenibacillus sp. nov., an endophytic bacterium isolated from the stem of Dendrobium.</title>
        <authorList>
            <person name="Zhao R."/>
        </authorList>
    </citation>
    <scope>NUCLEOTIDE SEQUENCE [LARGE SCALE GENOMIC DNA]</scope>
    <source>
        <strain evidence="2 3">HJL G12</strain>
    </source>
</reference>
<evidence type="ECO:0000313" key="2">
    <source>
        <dbReference type="EMBL" id="MWV44896.1"/>
    </source>
</evidence>
<dbReference type="GO" id="GO:0003677">
    <property type="term" value="F:DNA binding"/>
    <property type="evidence" value="ECO:0007669"/>
    <property type="project" value="InterPro"/>
</dbReference>
<gene>
    <name evidence="2" type="ORF">GRF59_14840</name>
</gene>
<name>A0A7X3IK90_9BACL</name>
<dbReference type="Pfam" id="PF04397">
    <property type="entry name" value="LytTR"/>
    <property type="match status" value="1"/>
</dbReference>
<dbReference type="Proteomes" id="UP000460318">
    <property type="component" value="Unassembled WGS sequence"/>
</dbReference>
<sequence length="123" mass="14044">MSKEIRVVKREGKKVSEEAIWLSVNDIVGGYSEGKPGKSIFVFQTLDGEYIDANGVEHTLKLFEKIDGFVRTDRGAMANLNKVKAIDEKNMYLYIDEMKSRFITIAASRLEQVKKCILLLRQK</sequence>